<dbReference type="SUPFAM" id="SSF52283">
    <property type="entry name" value="Formate/glycerate dehydrogenase catalytic domain-like"/>
    <property type="match status" value="1"/>
</dbReference>
<evidence type="ECO:0000259" key="6">
    <source>
        <dbReference type="Pfam" id="PF02826"/>
    </source>
</evidence>
<comment type="function">
    <text evidence="5">Catalyzes the oxidation of erythronate-4-phosphate to 3-hydroxy-2-oxo-4-phosphonooxybutanoate.</text>
</comment>
<feature type="binding site" evidence="5">
    <location>
        <position position="66"/>
    </location>
    <ligand>
        <name>substrate</name>
    </ligand>
</feature>
<organism evidence="7 8">
    <name type="scientific">Aquicella lusitana</name>
    <dbReference type="NCBI Taxonomy" id="254246"/>
    <lineage>
        <taxon>Bacteria</taxon>
        <taxon>Pseudomonadati</taxon>
        <taxon>Pseudomonadota</taxon>
        <taxon>Gammaproteobacteria</taxon>
        <taxon>Legionellales</taxon>
        <taxon>Coxiellaceae</taxon>
        <taxon>Aquicella</taxon>
    </lineage>
</organism>
<gene>
    <name evidence="5" type="primary">pdxB</name>
    <name evidence="7" type="ORF">C8D86_10265</name>
</gene>
<dbReference type="GO" id="GO:0051287">
    <property type="term" value="F:NAD binding"/>
    <property type="evidence" value="ECO:0007669"/>
    <property type="project" value="InterPro"/>
</dbReference>
<feature type="binding site" evidence="5">
    <location>
        <position position="254"/>
    </location>
    <ligand>
        <name>substrate</name>
    </ligand>
</feature>
<dbReference type="PANTHER" id="PTHR42938">
    <property type="entry name" value="FORMATE DEHYDROGENASE 1"/>
    <property type="match status" value="1"/>
</dbReference>
<keyword evidence="4 5" id="KW-0664">Pyridoxine biosynthesis</keyword>
<dbReference type="AlphaFoldDB" id="A0A370GYA6"/>
<keyword evidence="8" id="KW-1185">Reference proteome</keyword>
<protein>
    <recommendedName>
        <fullName evidence="5">Erythronate-4-phosphate dehydrogenase</fullName>
        <ecNumber evidence="5">1.1.1.290</ecNumber>
    </recommendedName>
</protein>
<dbReference type="UniPathway" id="UPA00244">
    <property type="reaction ID" value="UER00310"/>
</dbReference>
<proteinExistence type="inferred from homology"/>
<feature type="active site" description="Proton donor" evidence="5">
    <location>
        <position position="250"/>
    </location>
</feature>
<evidence type="ECO:0000256" key="1">
    <source>
        <dbReference type="ARBA" id="ARBA00022490"/>
    </source>
</evidence>
<keyword evidence="1 5" id="KW-0963">Cytoplasm</keyword>
<evidence type="ECO:0000256" key="4">
    <source>
        <dbReference type="ARBA" id="ARBA00023096"/>
    </source>
</evidence>
<name>A0A370GYA6_9COXI</name>
<comment type="pathway">
    <text evidence="5">Cofactor biosynthesis; pyridoxine 5'-phosphate biosynthesis; pyridoxine 5'-phosphate from D-erythrose 4-phosphate: step 2/5.</text>
</comment>
<dbReference type="HAMAP" id="MF_01825">
    <property type="entry name" value="PdxB"/>
    <property type="match status" value="1"/>
</dbReference>
<feature type="active site" evidence="5">
    <location>
        <position position="233"/>
    </location>
</feature>
<dbReference type="Proteomes" id="UP000254720">
    <property type="component" value="Unassembled WGS sequence"/>
</dbReference>
<evidence type="ECO:0000256" key="3">
    <source>
        <dbReference type="ARBA" id="ARBA00023027"/>
    </source>
</evidence>
<dbReference type="InterPro" id="IPR020921">
    <property type="entry name" value="Erythronate-4-P_DHase"/>
</dbReference>
<dbReference type="CDD" id="cd12158">
    <property type="entry name" value="ErythrP_dh"/>
    <property type="match status" value="1"/>
</dbReference>
<dbReference type="GO" id="GO:0036001">
    <property type="term" value="P:'de novo' pyridoxal 5'-phosphate biosynthetic process"/>
    <property type="evidence" value="ECO:0007669"/>
    <property type="project" value="TreeGrafter"/>
</dbReference>
<evidence type="ECO:0000313" key="8">
    <source>
        <dbReference type="Proteomes" id="UP000254720"/>
    </source>
</evidence>
<sequence>MKIVADAHIPYVKDYFGSYGELVLKPGRAITHDDVKQADILLVRSITPVNKHLLAGSRVKLVGSITAGADHLDVNWLNESGIAWGVAAGFNAPPVADYVVSVIAALQRRGMLLRQQPRAAVIGVGNVGRLVVERLRLLNFEVTLCDPFRAAEEPDFISAPIESLADVDLISLHVPLTRTGPYPTYHLIDQSFLARQKTGCILLNASRGAVVDTKAVIQHGAHLHGCYDVWEHEPNIDKAMLETALIATPHIAGYSIQSKIRGIEMIYRLACEKKIIAPQSIPPFIMPQQQLAFAGEKHHWQDIVLGIFNPLIMTAMMRSRLLPSEDEGRLFDEMRNQFNYRHEFAYTKIVGTQLVSEDISILRRLGIEC</sequence>
<feature type="domain" description="D-isomer specific 2-hydroxyacid dehydrogenase NAD-binding" evidence="6">
    <location>
        <begin position="116"/>
        <end position="252"/>
    </location>
</feature>
<comment type="subunit">
    <text evidence="5">Homodimer.</text>
</comment>
<feature type="binding site" evidence="5">
    <location>
        <position position="45"/>
    </location>
    <ligand>
        <name>substrate</name>
    </ligand>
</feature>
<comment type="caution">
    <text evidence="7">The sequence shown here is derived from an EMBL/GenBank/DDBJ whole genome shotgun (WGS) entry which is preliminary data.</text>
</comment>
<dbReference type="InterPro" id="IPR006140">
    <property type="entry name" value="D-isomer_DH_NAD-bd"/>
</dbReference>
<comment type="catalytic activity">
    <reaction evidence="5">
        <text>4-phospho-D-erythronate + NAD(+) = (R)-3-hydroxy-2-oxo-4-phosphooxybutanoate + NADH + H(+)</text>
        <dbReference type="Rhea" id="RHEA:18829"/>
        <dbReference type="ChEBI" id="CHEBI:15378"/>
        <dbReference type="ChEBI" id="CHEBI:57540"/>
        <dbReference type="ChEBI" id="CHEBI:57945"/>
        <dbReference type="ChEBI" id="CHEBI:58538"/>
        <dbReference type="ChEBI" id="CHEBI:58766"/>
        <dbReference type="EC" id="1.1.1.290"/>
    </reaction>
</comment>
<evidence type="ECO:0000256" key="2">
    <source>
        <dbReference type="ARBA" id="ARBA00023002"/>
    </source>
</evidence>
<comment type="subcellular location">
    <subcellularLocation>
        <location evidence="5">Cytoplasm</location>
    </subcellularLocation>
</comment>
<comment type="similarity">
    <text evidence="5">Belongs to the D-isomer specific 2-hydroxyacid dehydrogenase family. PdxB subfamily.</text>
</comment>
<dbReference type="InterPro" id="IPR036291">
    <property type="entry name" value="NAD(P)-bd_dom_sf"/>
</dbReference>
<feature type="binding site" evidence="5">
    <location>
        <position position="146"/>
    </location>
    <ligand>
        <name>NAD(+)</name>
        <dbReference type="ChEBI" id="CHEBI:57540"/>
    </ligand>
</feature>
<dbReference type="PANTHER" id="PTHR42938:SF9">
    <property type="entry name" value="FORMATE DEHYDROGENASE 1"/>
    <property type="match status" value="1"/>
</dbReference>
<feature type="binding site" evidence="5">
    <location>
        <position position="253"/>
    </location>
    <ligand>
        <name>NAD(+)</name>
        <dbReference type="ChEBI" id="CHEBI:57540"/>
    </ligand>
</feature>
<feature type="binding site" evidence="5">
    <location>
        <begin position="205"/>
        <end position="207"/>
    </location>
    <ligand>
        <name>NAD(+)</name>
        <dbReference type="ChEBI" id="CHEBI:57540"/>
    </ligand>
</feature>
<feature type="active site" evidence="5">
    <location>
        <position position="207"/>
    </location>
</feature>
<keyword evidence="2 5" id="KW-0560">Oxidoreductase</keyword>
<dbReference type="GO" id="GO:0005829">
    <property type="term" value="C:cytosol"/>
    <property type="evidence" value="ECO:0007669"/>
    <property type="project" value="TreeGrafter"/>
</dbReference>
<comment type="caution">
    <text evidence="5">Lacks conserved residue(s) required for the propagation of feature annotation.</text>
</comment>
<keyword evidence="3 5" id="KW-0520">NAD</keyword>
<dbReference type="SUPFAM" id="SSF51735">
    <property type="entry name" value="NAD(P)-binding Rossmann-fold domains"/>
    <property type="match status" value="1"/>
</dbReference>
<dbReference type="RefSeq" id="WP_114833443.1">
    <property type="nucleotide sequence ID" value="NZ_LR699114.1"/>
</dbReference>
<dbReference type="Pfam" id="PF02826">
    <property type="entry name" value="2-Hacid_dh_C"/>
    <property type="match status" value="1"/>
</dbReference>
<evidence type="ECO:0000256" key="5">
    <source>
        <dbReference type="HAMAP-Rule" id="MF_01825"/>
    </source>
</evidence>
<evidence type="ECO:0000313" key="7">
    <source>
        <dbReference type="EMBL" id="RDI48637.1"/>
    </source>
</evidence>
<dbReference type="EC" id="1.1.1.290" evidence="5"/>
<dbReference type="GO" id="GO:0008615">
    <property type="term" value="P:pyridoxine biosynthetic process"/>
    <property type="evidence" value="ECO:0007669"/>
    <property type="project" value="UniProtKB-UniRule"/>
</dbReference>
<feature type="binding site" evidence="5">
    <location>
        <position position="228"/>
    </location>
    <ligand>
        <name>NAD(+)</name>
        <dbReference type="ChEBI" id="CHEBI:57540"/>
    </ligand>
</feature>
<dbReference type="GO" id="GO:0033711">
    <property type="term" value="F:4-phosphoerythronate dehydrogenase activity"/>
    <property type="evidence" value="ECO:0007669"/>
    <property type="project" value="UniProtKB-EC"/>
</dbReference>
<reference evidence="7 8" key="1">
    <citation type="submission" date="2018-07" db="EMBL/GenBank/DDBJ databases">
        <title>Genomic Encyclopedia of Type Strains, Phase IV (KMG-IV): sequencing the most valuable type-strain genomes for metagenomic binning, comparative biology and taxonomic classification.</title>
        <authorList>
            <person name="Goeker M."/>
        </authorList>
    </citation>
    <scope>NUCLEOTIDE SEQUENCE [LARGE SCALE GENOMIC DNA]</scope>
    <source>
        <strain evidence="7 8">DSM 16500</strain>
    </source>
</reference>
<dbReference type="Gene3D" id="3.40.50.720">
    <property type="entry name" value="NAD(P)-binding Rossmann-like Domain"/>
    <property type="match status" value="2"/>
</dbReference>
<accession>A0A370GYA6</accession>
<dbReference type="EMBL" id="QQAX01000002">
    <property type="protein sequence ID" value="RDI48637.1"/>
    <property type="molecule type" value="Genomic_DNA"/>
</dbReference>
<dbReference type="OrthoDB" id="9770208at2"/>